<accession>A0A1H5NDV3</accession>
<evidence type="ECO:0000256" key="7">
    <source>
        <dbReference type="ARBA" id="ARBA00022989"/>
    </source>
</evidence>
<evidence type="ECO:0000256" key="1">
    <source>
        <dbReference type="ARBA" id="ARBA00004141"/>
    </source>
</evidence>
<evidence type="ECO:0000313" key="14">
    <source>
        <dbReference type="Proteomes" id="UP000199220"/>
    </source>
</evidence>
<feature type="transmembrane region" description="Helical" evidence="11">
    <location>
        <begin position="43"/>
        <end position="61"/>
    </location>
</feature>
<protein>
    <recommendedName>
        <fullName evidence="11 12">ATP synthase subunit a</fullName>
    </recommendedName>
    <alternativeName>
        <fullName evidence="11">ATP synthase F0 sector subunit a</fullName>
    </alternativeName>
    <alternativeName>
        <fullName evidence="11">F-ATPase subunit 6</fullName>
    </alternativeName>
</protein>
<evidence type="ECO:0000256" key="6">
    <source>
        <dbReference type="ARBA" id="ARBA00022781"/>
    </source>
</evidence>
<proteinExistence type="inferred from homology"/>
<feature type="transmembrane region" description="Helical" evidence="11">
    <location>
        <begin position="99"/>
        <end position="118"/>
    </location>
</feature>
<dbReference type="GO" id="GO:0005886">
    <property type="term" value="C:plasma membrane"/>
    <property type="evidence" value="ECO:0007669"/>
    <property type="project" value="UniProtKB-SubCell"/>
</dbReference>
<comment type="function">
    <text evidence="11 12">Key component of the proton channel; it plays a direct role in the translocation of protons across the membrane.</text>
</comment>
<comment type="subcellular location">
    <subcellularLocation>
        <location evidence="11 12">Cell membrane</location>
        <topology evidence="11 12">Multi-pass membrane protein</topology>
    </subcellularLocation>
    <subcellularLocation>
        <location evidence="1">Membrane</location>
        <topology evidence="1">Multi-pass membrane protein</topology>
    </subcellularLocation>
</comment>
<comment type="similarity">
    <text evidence="2 11 12">Belongs to the ATPase A chain family.</text>
</comment>
<reference evidence="14" key="1">
    <citation type="submission" date="2016-10" db="EMBL/GenBank/DDBJ databases">
        <authorList>
            <person name="Varghese N."/>
            <person name="Submissions S."/>
        </authorList>
    </citation>
    <scope>NUCLEOTIDE SEQUENCE [LARGE SCALE GENOMIC DNA]</scope>
    <source>
        <strain evidence="14">DSM 21368</strain>
    </source>
</reference>
<keyword evidence="3 11" id="KW-0813">Transport</keyword>
<dbReference type="AlphaFoldDB" id="A0A1H5NDV3"/>
<dbReference type="InterPro" id="IPR000568">
    <property type="entry name" value="ATP_synth_F0_asu"/>
</dbReference>
<dbReference type="InterPro" id="IPR023011">
    <property type="entry name" value="ATP_synth_F0_asu_AS"/>
</dbReference>
<evidence type="ECO:0000256" key="12">
    <source>
        <dbReference type="RuleBase" id="RU000483"/>
    </source>
</evidence>
<dbReference type="PRINTS" id="PR00123">
    <property type="entry name" value="ATPASEA"/>
</dbReference>
<dbReference type="PROSITE" id="PS00449">
    <property type="entry name" value="ATPASE_A"/>
    <property type="match status" value="1"/>
</dbReference>
<evidence type="ECO:0000256" key="4">
    <source>
        <dbReference type="ARBA" id="ARBA00022547"/>
    </source>
</evidence>
<keyword evidence="4 11" id="KW-0138">CF(0)</keyword>
<feature type="transmembrane region" description="Helical" evidence="11">
    <location>
        <begin position="229"/>
        <end position="261"/>
    </location>
</feature>
<evidence type="ECO:0000256" key="11">
    <source>
        <dbReference type="HAMAP-Rule" id="MF_01393"/>
    </source>
</evidence>
<evidence type="ECO:0000256" key="9">
    <source>
        <dbReference type="ARBA" id="ARBA00023136"/>
    </source>
</evidence>
<keyword evidence="7 11" id="KW-1133">Transmembrane helix</keyword>
<keyword evidence="14" id="KW-1185">Reference proteome</keyword>
<gene>
    <name evidence="11" type="primary">atpB</name>
    <name evidence="13" type="ORF">SAMN04488554_4244</name>
</gene>
<dbReference type="PANTHER" id="PTHR11410:SF0">
    <property type="entry name" value="ATP SYNTHASE SUBUNIT A"/>
    <property type="match status" value="1"/>
</dbReference>
<organism evidence="13 14">
    <name type="scientific">Ruania alba</name>
    <dbReference type="NCBI Taxonomy" id="648782"/>
    <lineage>
        <taxon>Bacteria</taxon>
        <taxon>Bacillati</taxon>
        <taxon>Actinomycetota</taxon>
        <taxon>Actinomycetes</taxon>
        <taxon>Micrococcales</taxon>
        <taxon>Ruaniaceae</taxon>
        <taxon>Ruania</taxon>
    </lineage>
</organism>
<evidence type="ECO:0000256" key="5">
    <source>
        <dbReference type="ARBA" id="ARBA00022692"/>
    </source>
</evidence>
<dbReference type="PANTHER" id="PTHR11410">
    <property type="entry name" value="ATP SYNTHASE SUBUNIT A"/>
    <property type="match status" value="1"/>
</dbReference>
<dbReference type="EMBL" id="FNTX01000002">
    <property type="protein sequence ID" value="SEE99842.1"/>
    <property type="molecule type" value="Genomic_DNA"/>
</dbReference>
<dbReference type="Gene3D" id="1.20.120.220">
    <property type="entry name" value="ATP synthase, F0 complex, subunit A"/>
    <property type="match status" value="1"/>
</dbReference>
<evidence type="ECO:0000256" key="8">
    <source>
        <dbReference type="ARBA" id="ARBA00023065"/>
    </source>
</evidence>
<dbReference type="GO" id="GO:0046933">
    <property type="term" value="F:proton-transporting ATP synthase activity, rotational mechanism"/>
    <property type="evidence" value="ECO:0007669"/>
    <property type="project" value="UniProtKB-UniRule"/>
</dbReference>
<name>A0A1H5NDV3_9MICO</name>
<dbReference type="GO" id="GO:0045259">
    <property type="term" value="C:proton-transporting ATP synthase complex"/>
    <property type="evidence" value="ECO:0007669"/>
    <property type="project" value="UniProtKB-KW"/>
</dbReference>
<evidence type="ECO:0000313" key="13">
    <source>
        <dbReference type="EMBL" id="SEE99842.1"/>
    </source>
</evidence>
<sequence length="269" mass="29603">MDVPVLADAQSEDSGGFHAPTLEEFFPDAIFGAGTFLEFDRIIFVRLVIVAILLLLLWLGVRKAKLVPGRGQSILELSVDFVRVQIAEQVMGVERARPFVPMLTAIFFIVLTMNLAGLVPGLNIAGTSRIGIPLLLALWVFIVYLSAGVRKQGLGGYLKSQLFPPGVPWPMYFLLTPIEILQVFILRPATLALRLVANMMAGHFMMILALAATNFLLLEGAGVLKGLSILTFAGGIFIFLFELMVAFLQTYIFVLLSSIYLNFALEEEH</sequence>
<keyword evidence="11" id="KW-1003">Cell membrane</keyword>
<dbReference type="HAMAP" id="MF_01393">
    <property type="entry name" value="ATP_synth_a_bact"/>
    <property type="match status" value="1"/>
</dbReference>
<dbReference type="CDD" id="cd00310">
    <property type="entry name" value="ATP-synt_Fo_a_6"/>
    <property type="match status" value="1"/>
</dbReference>
<dbReference type="Pfam" id="PF00119">
    <property type="entry name" value="ATP-synt_A"/>
    <property type="match status" value="1"/>
</dbReference>
<feature type="transmembrane region" description="Helical" evidence="11">
    <location>
        <begin position="195"/>
        <end position="217"/>
    </location>
</feature>
<feature type="transmembrane region" description="Helical" evidence="11">
    <location>
        <begin position="169"/>
        <end position="189"/>
    </location>
</feature>
<dbReference type="NCBIfam" id="TIGR01131">
    <property type="entry name" value="ATP_synt_6_or_A"/>
    <property type="match status" value="1"/>
</dbReference>
<keyword evidence="6 11" id="KW-0375">Hydrogen ion transport</keyword>
<evidence type="ECO:0000256" key="2">
    <source>
        <dbReference type="ARBA" id="ARBA00006810"/>
    </source>
</evidence>
<dbReference type="SUPFAM" id="SSF81336">
    <property type="entry name" value="F1F0 ATP synthase subunit A"/>
    <property type="match status" value="1"/>
</dbReference>
<dbReference type="STRING" id="648782.SAMN04488554_4244"/>
<dbReference type="InterPro" id="IPR045083">
    <property type="entry name" value="ATP_synth_F0_asu_bact/mt"/>
</dbReference>
<evidence type="ECO:0000256" key="3">
    <source>
        <dbReference type="ARBA" id="ARBA00022448"/>
    </source>
</evidence>
<dbReference type="InterPro" id="IPR035908">
    <property type="entry name" value="F0_ATP_A_sf"/>
</dbReference>
<keyword evidence="10 11" id="KW-0066">ATP synthesis</keyword>
<evidence type="ECO:0000256" key="10">
    <source>
        <dbReference type="ARBA" id="ARBA00023310"/>
    </source>
</evidence>
<feature type="transmembrane region" description="Helical" evidence="11">
    <location>
        <begin position="130"/>
        <end position="149"/>
    </location>
</feature>
<dbReference type="Proteomes" id="UP000199220">
    <property type="component" value="Unassembled WGS sequence"/>
</dbReference>
<keyword evidence="8 11" id="KW-0406">Ion transport</keyword>
<keyword evidence="9 11" id="KW-0472">Membrane</keyword>
<keyword evidence="5 11" id="KW-0812">Transmembrane</keyword>